<evidence type="ECO:0000313" key="1">
    <source>
        <dbReference type="EMBL" id="MEU1955994.1"/>
    </source>
</evidence>
<name>A0ABV2WYN4_9NOCA</name>
<evidence type="ECO:0000313" key="2">
    <source>
        <dbReference type="Proteomes" id="UP001550628"/>
    </source>
</evidence>
<accession>A0ABV2WYN4</accession>
<keyword evidence="2" id="KW-1185">Reference proteome</keyword>
<protein>
    <recommendedName>
        <fullName evidence="3">Transposase</fullName>
    </recommendedName>
</protein>
<proteinExistence type="predicted"/>
<evidence type="ECO:0008006" key="3">
    <source>
        <dbReference type="Google" id="ProtNLM"/>
    </source>
</evidence>
<dbReference type="RefSeq" id="WP_356959411.1">
    <property type="nucleotide sequence ID" value="NZ_JBEYBD010000028.1"/>
</dbReference>
<gene>
    <name evidence="1" type="ORF">ABZ510_29580</name>
</gene>
<comment type="caution">
    <text evidence="1">The sequence shown here is derived from an EMBL/GenBank/DDBJ whole genome shotgun (WGS) entry which is preliminary data.</text>
</comment>
<reference evidence="1 2" key="1">
    <citation type="submission" date="2024-06" db="EMBL/GenBank/DDBJ databases">
        <title>The Natural Products Discovery Center: Release of the First 8490 Sequenced Strains for Exploring Actinobacteria Biosynthetic Diversity.</title>
        <authorList>
            <person name="Kalkreuter E."/>
            <person name="Kautsar S.A."/>
            <person name="Yang D."/>
            <person name="Bader C.D."/>
            <person name="Teijaro C.N."/>
            <person name="Fluegel L."/>
            <person name="Davis C.M."/>
            <person name="Simpson J.R."/>
            <person name="Lauterbach L."/>
            <person name="Steele A.D."/>
            <person name="Gui C."/>
            <person name="Meng S."/>
            <person name="Li G."/>
            <person name="Viehrig K."/>
            <person name="Ye F."/>
            <person name="Su P."/>
            <person name="Kiefer A.F."/>
            <person name="Nichols A."/>
            <person name="Cepeda A.J."/>
            <person name="Yan W."/>
            <person name="Fan B."/>
            <person name="Jiang Y."/>
            <person name="Adhikari A."/>
            <person name="Zheng C.-J."/>
            <person name="Schuster L."/>
            <person name="Cowan T.M."/>
            <person name="Smanski M.J."/>
            <person name="Chevrette M.G."/>
            <person name="De Carvalho L.P.S."/>
            <person name="Shen B."/>
        </authorList>
    </citation>
    <scope>NUCLEOTIDE SEQUENCE [LARGE SCALE GENOMIC DNA]</scope>
    <source>
        <strain evidence="1 2">NPDC019708</strain>
    </source>
</reference>
<dbReference type="Proteomes" id="UP001550628">
    <property type="component" value="Unassembled WGS sequence"/>
</dbReference>
<dbReference type="EMBL" id="JBEYBF010000031">
    <property type="protein sequence ID" value="MEU1955994.1"/>
    <property type="molecule type" value="Genomic_DNA"/>
</dbReference>
<sequence length="75" mass="8242">MTKQFTHAVTKDVYSLREDGLVEVTSATTGEKGVFTSDGEYVEGDLEFAEMVMCQFVGRSYPADNPPPSVRHNPA</sequence>
<organism evidence="1 2">
    <name type="scientific">Nocardia rhamnosiphila</name>
    <dbReference type="NCBI Taxonomy" id="426716"/>
    <lineage>
        <taxon>Bacteria</taxon>
        <taxon>Bacillati</taxon>
        <taxon>Actinomycetota</taxon>
        <taxon>Actinomycetes</taxon>
        <taxon>Mycobacteriales</taxon>
        <taxon>Nocardiaceae</taxon>
        <taxon>Nocardia</taxon>
    </lineage>
</organism>